<dbReference type="RefSeq" id="XP_040692371.1">
    <property type="nucleotide sequence ID" value="XM_040834440.1"/>
</dbReference>
<proteinExistence type="predicted"/>
<evidence type="ECO:0000256" key="1">
    <source>
        <dbReference type="SAM" id="SignalP"/>
    </source>
</evidence>
<dbReference type="Proteomes" id="UP000184383">
    <property type="component" value="Unassembled WGS sequence"/>
</dbReference>
<dbReference type="GeneID" id="63750288"/>
<reference evidence="3" key="1">
    <citation type="journal article" date="2017" name="Genome Biol.">
        <title>Comparative genomics reveals high biological diversity and specific adaptations in the industrially and medically important fungal genus Aspergillus.</title>
        <authorList>
            <person name="de Vries R.P."/>
            <person name="Riley R."/>
            <person name="Wiebenga A."/>
            <person name="Aguilar-Osorio G."/>
            <person name="Amillis S."/>
            <person name="Uchima C.A."/>
            <person name="Anderluh G."/>
            <person name="Asadollahi M."/>
            <person name="Askin M."/>
            <person name="Barry K."/>
            <person name="Battaglia E."/>
            <person name="Bayram O."/>
            <person name="Benocci T."/>
            <person name="Braus-Stromeyer S.A."/>
            <person name="Caldana C."/>
            <person name="Canovas D."/>
            <person name="Cerqueira G.C."/>
            <person name="Chen F."/>
            <person name="Chen W."/>
            <person name="Choi C."/>
            <person name="Clum A."/>
            <person name="Dos Santos R.A."/>
            <person name="Damasio A.R."/>
            <person name="Diallinas G."/>
            <person name="Emri T."/>
            <person name="Fekete E."/>
            <person name="Flipphi M."/>
            <person name="Freyberg S."/>
            <person name="Gallo A."/>
            <person name="Gournas C."/>
            <person name="Habgood R."/>
            <person name="Hainaut M."/>
            <person name="Harispe M.L."/>
            <person name="Henrissat B."/>
            <person name="Hilden K.S."/>
            <person name="Hope R."/>
            <person name="Hossain A."/>
            <person name="Karabika E."/>
            <person name="Karaffa L."/>
            <person name="Karanyi Z."/>
            <person name="Krasevec N."/>
            <person name="Kuo A."/>
            <person name="Kusch H."/>
            <person name="LaButti K."/>
            <person name="Lagendijk E.L."/>
            <person name="Lapidus A."/>
            <person name="Levasseur A."/>
            <person name="Lindquist E."/>
            <person name="Lipzen A."/>
            <person name="Logrieco A.F."/>
            <person name="MacCabe A."/>
            <person name="Maekelae M.R."/>
            <person name="Malavazi I."/>
            <person name="Melin P."/>
            <person name="Meyer V."/>
            <person name="Mielnichuk N."/>
            <person name="Miskei M."/>
            <person name="Molnar A.P."/>
            <person name="Mule G."/>
            <person name="Ngan C.Y."/>
            <person name="Orejas M."/>
            <person name="Orosz E."/>
            <person name="Ouedraogo J.P."/>
            <person name="Overkamp K.M."/>
            <person name="Park H.-S."/>
            <person name="Perrone G."/>
            <person name="Piumi F."/>
            <person name="Punt P.J."/>
            <person name="Ram A.F."/>
            <person name="Ramon A."/>
            <person name="Rauscher S."/>
            <person name="Record E."/>
            <person name="Riano-Pachon D.M."/>
            <person name="Robert V."/>
            <person name="Roehrig J."/>
            <person name="Ruller R."/>
            <person name="Salamov A."/>
            <person name="Salih N.S."/>
            <person name="Samson R.A."/>
            <person name="Sandor E."/>
            <person name="Sanguinetti M."/>
            <person name="Schuetze T."/>
            <person name="Sepcic K."/>
            <person name="Shelest E."/>
            <person name="Sherlock G."/>
            <person name="Sophianopoulou V."/>
            <person name="Squina F.M."/>
            <person name="Sun H."/>
            <person name="Susca A."/>
            <person name="Todd R.B."/>
            <person name="Tsang A."/>
            <person name="Unkles S.E."/>
            <person name="van de Wiele N."/>
            <person name="van Rossen-Uffink D."/>
            <person name="Oliveira J.V."/>
            <person name="Vesth T.C."/>
            <person name="Visser J."/>
            <person name="Yu J.-H."/>
            <person name="Zhou M."/>
            <person name="Andersen M.R."/>
            <person name="Archer D.B."/>
            <person name="Baker S.E."/>
            <person name="Benoit I."/>
            <person name="Brakhage A.A."/>
            <person name="Braus G.H."/>
            <person name="Fischer R."/>
            <person name="Frisvad J.C."/>
            <person name="Goldman G.H."/>
            <person name="Houbraken J."/>
            <person name="Oakley B."/>
            <person name="Pocsi I."/>
            <person name="Scazzocchio C."/>
            <person name="Seiboth B."/>
            <person name="vanKuyk P.A."/>
            <person name="Wortman J."/>
            <person name="Dyer P.S."/>
            <person name="Grigoriev I.V."/>
        </authorList>
    </citation>
    <scope>NUCLEOTIDE SEQUENCE [LARGE SCALE GENOMIC DNA]</scope>
    <source>
        <strain evidence="3">DTO 134E9</strain>
    </source>
</reference>
<keyword evidence="1" id="KW-0732">Signal</keyword>
<evidence type="ECO:0000313" key="3">
    <source>
        <dbReference type="Proteomes" id="UP000184383"/>
    </source>
</evidence>
<sequence length="90" mass="10067">MRSSSRILVRLVVEIPVLVISAADSIKLWHLDRHIRVGFGVDLVGSNPIDPVDMKVGNRRTQDNIIPLIRSAGEVYSENLVNLVFCQQES</sequence>
<dbReference type="VEuPathDB" id="FungiDB:ASPWEDRAFT_36376"/>
<gene>
    <name evidence="2" type="ORF">ASPWEDRAFT_36376</name>
</gene>
<accession>A0A1L9RUV2</accession>
<feature type="chain" id="PRO_5013041473" evidence="1">
    <location>
        <begin position="23"/>
        <end position="90"/>
    </location>
</feature>
<organism evidence="2 3">
    <name type="scientific">Aspergillus wentii DTO 134E9</name>
    <dbReference type="NCBI Taxonomy" id="1073089"/>
    <lineage>
        <taxon>Eukaryota</taxon>
        <taxon>Fungi</taxon>
        <taxon>Dikarya</taxon>
        <taxon>Ascomycota</taxon>
        <taxon>Pezizomycotina</taxon>
        <taxon>Eurotiomycetes</taxon>
        <taxon>Eurotiomycetidae</taxon>
        <taxon>Eurotiales</taxon>
        <taxon>Aspergillaceae</taxon>
        <taxon>Aspergillus</taxon>
        <taxon>Aspergillus subgen. Cremei</taxon>
    </lineage>
</organism>
<protein>
    <submittedName>
        <fullName evidence="2">Uncharacterized protein</fullName>
    </submittedName>
</protein>
<keyword evidence="3" id="KW-1185">Reference proteome</keyword>
<dbReference type="EMBL" id="KV878210">
    <property type="protein sequence ID" value="OJJ38695.1"/>
    <property type="molecule type" value="Genomic_DNA"/>
</dbReference>
<evidence type="ECO:0000313" key="2">
    <source>
        <dbReference type="EMBL" id="OJJ38695.1"/>
    </source>
</evidence>
<name>A0A1L9RUV2_ASPWE</name>
<dbReference type="AlphaFoldDB" id="A0A1L9RUV2"/>
<feature type="signal peptide" evidence="1">
    <location>
        <begin position="1"/>
        <end position="22"/>
    </location>
</feature>